<feature type="domain" description="HTH arsR-type" evidence="4">
    <location>
        <begin position="11"/>
        <end position="104"/>
    </location>
</feature>
<dbReference type="InterPro" id="IPR036388">
    <property type="entry name" value="WH-like_DNA-bd_sf"/>
</dbReference>
<dbReference type="Proteomes" id="UP001500791">
    <property type="component" value="Unassembled WGS sequence"/>
</dbReference>
<dbReference type="PANTHER" id="PTHR43132:SF2">
    <property type="entry name" value="ARSENICAL RESISTANCE OPERON REPRESSOR ARSR-RELATED"/>
    <property type="match status" value="1"/>
</dbReference>
<dbReference type="Pfam" id="PF01022">
    <property type="entry name" value="HTH_5"/>
    <property type="match status" value="1"/>
</dbReference>
<evidence type="ECO:0000256" key="2">
    <source>
        <dbReference type="ARBA" id="ARBA00023125"/>
    </source>
</evidence>
<evidence type="ECO:0000313" key="5">
    <source>
        <dbReference type="EMBL" id="GAA0377565.1"/>
    </source>
</evidence>
<proteinExistence type="predicted"/>
<comment type="caution">
    <text evidence="5">The sequence shown here is derived from an EMBL/GenBank/DDBJ whole genome shotgun (WGS) entry which is preliminary data.</text>
</comment>
<keyword evidence="1" id="KW-0805">Transcription regulation</keyword>
<dbReference type="InterPro" id="IPR011991">
    <property type="entry name" value="ArsR-like_HTH"/>
</dbReference>
<dbReference type="SMART" id="SM00418">
    <property type="entry name" value="HTH_ARSR"/>
    <property type="match status" value="1"/>
</dbReference>
<gene>
    <name evidence="5" type="ORF">GCM10009093_00870</name>
</gene>
<evidence type="ECO:0000256" key="3">
    <source>
        <dbReference type="ARBA" id="ARBA00023163"/>
    </source>
</evidence>
<protein>
    <recommendedName>
        <fullName evidence="4">HTH arsR-type domain-containing protein</fullName>
    </recommendedName>
</protein>
<dbReference type="NCBIfam" id="NF033788">
    <property type="entry name" value="HTH_metalloreg"/>
    <property type="match status" value="1"/>
</dbReference>
<dbReference type="CDD" id="cd00090">
    <property type="entry name" value="HTH_ARSR"/>
    <property type="match status" value="1"/>
</dbReference>
<accession>A0ABN0XZ92</accession>
<dbReference type="PRINTS" id="PR00778">
    <property type="entry name" value="HTHARSR"/>
</dbReference>
<evidence type="ECO:0000259" key="4">
    <source>
        <dbReference type="PROSITE" id="PS50987"/>
    </source>
</evidence>
<dbReference type="InterPro" id="IPR001845">
    <property type="entry name" value="HTH_ArsR_DNA-bd_dom"/>
</dbReference>
<dbReference type="PANTHER" id="PTHR43132">
    <property type="entry name" value="ARSENICAL RESISTANCE OPERON REPRESSOR ARSR-RELATED"/>
    <property type="match status" value="1"/>
</dbReference>
<keyword evidence="2" id="KW-0238">DNA-binding</keyword>
<dbReference type="EMBL" id="BAAAEJ010000001">
    <property type="protein sequence ID" value="GAA0377565.1"/>
    <property type="molecule type" value="Genomic_DNA"/>
</dbReference>
<keyword evidence="6" id="KW-1185">Reference proteome</keyword>
<dbReference type="PROSITE" id="PS50987">
    <property type="entry name" value="HTH_ARSR_2"/>
    <property type="match status" value="1"/>
</dbReference>
<sequence length="137" mass="14955">MTSEPKNLEQLKQVVPEAAELLRQLSNPNRLLLLCHIAGQECSVGELEHELGIKQPGLSQQLAELRQAGLVKTRRQSRSIYYSIADERTQGILAMLWMTFCQPQSAAMTFPIPPASSPTGPTANRAAGAANFARVIS</sequence>
<name>A0ABN0XZ92_9CAUL</name>
<reference evidence="5 6" key="1">
    <citation type="journal article" date="2019" name="Int. J. Syst. Evol. Microbiol.">
        <title>The Global Catalogue of Microorganisms (GCM) 10K type strain sequencing project: providing services to taxonomists for standard genome sequencing and annotation.</title>
        <authorList>
            <consortium name="The Broad Institute Genomics Platform"/>
            <consortium name="The Broad Institute Genome Sequencing Center for Infectious Disease"/>
            <person name="Wu L."/>
            <person name="Ma J."/>
        </authorList>
    </citation>
    <scope>NUCLEOTIDE SEQUENCE [LARGE SCALE GENOMIC DNA]</scope>
    <source>
        <strain evidence="5 6">JCM 13476</strain>
    </source>
</reference>
<dbReference type="SUPFAM" id="SSF46785">
    <property type="entry name" value="Winged helix' DNA-binding domain"/>
    <property type="match status" value="1"/>
</dbReference>
<keyword evidence="3" id="KW-0804">Transcription</keyword>
<dbReference type="Gene3D" id="1.10.10.10">
    <property type="entry name" value="Winged helix-like DNA-binding domain superfamily/Winged helix DNA-binding domain"/>
    <property type="match status" value="1"/>
</dbReference>
<dbReference type="InterPro" id="IPR051011">
    <property type="entry name" value="Metal_resp_trans_reg"/>
</dbReference>
<evidence type="ECO:0000256" key="1">
    <source>
        <dbReference type="ARBA" id="ARBA00023015"/>
    </source>
</evidence>
<dbReference type="InterPro" id="IPR036390">
    <property type="entry name" value="WH_DNA-bd_sf"/>
</dbReference>
<organism evidence="5 6">
    <name type="scientific">Brevundimonas terrae</name>
    <dbReference type="NCBI Taxonomy" id="363631"/>
    <lineage>
        <taxon>Bacteria</taxon>
        <taxon>Pseudomonadati</taxon>
        <taxon>Pseudomonadota</taxon>
        <taxon>Alphaproteobacteria</taxon>
        <taxon>Caulobacterales</taxon>
        <taxon>Caulobacteraceae</taxon>
        <taxon>Brevundimonas</taxon>
    </lineage>
</organism>
<dbReference type="RefSeq" id="WP_167178975.1">
    <property type="nucleotide sequence ID" value="NZ_BAAAEJ010000001.1"/>
</dbReference>
<evidence type="ECO:0000313" key="6">
    <source>
        <dbReference type="Proteomes" id="UP001500791"/>
    </source>
</evidence>